<protein>
    <submittedName>
        <fullName evidence="1">Uncharacterized protein</fullName>
    </submittedName>
</protein>
<sequence>MIRFGVGEGVRTACGRLTDSHHLRVITLLNSWRWQTRLELSTTLFE</sequence>
<organism evidence="1 2">
    <name type="scientific">Streptomyces bottropensis ATCC 25435</name>
    <dbReference type="NCBI Taxonomy" id="1054862"/>
    <lineage>
        <taxon>Bacteria</taxon>
        <taxon>Bacillati</taxon>
        <taxon>Actinomycetota</taxon>
        <taxon>Actinomycetes</taxon>
        <taxon>Kitasatosporales</taxon>
        <taxon>Streptomycetaceae</taxon>
        <taxon>Streptomyces</taxon>
    </lineage>
</organism>
<accession>M3F2B3</accession>
<dbReference type="AlphaFoldDB" id="M3F2B3"/>
<name>M3F2B3_9ACTN</name>
<gene>
    <name evidence="1" type="ORF">SBD_2971</name>
</gene>
<evidence type="ECO:0000313" key="2">
    <source>
        <dbReference type="Proteomes" id="UP000030760"/>
    </source>
</evidence>
<evidence type="ECO:0000313" key="1">
    <source>
        <dbReference type="EMBL" id="EMF55658.1"/>
    </source>
</evidence>
<proteinExistence type="predicted"/>
<dbReference type="EMBL" id="KB405067">
    <property type="protein sequence ID" value="EMF55658.1"/>
    <property type="molecule type" value="Genomic_DNA"/>
</dbReference>
<dbReference type="Proteomes" id="UP000030760">
    <property type="component" value="Unassembled WGS sequence"/>
</dbReference>
<reference evidence="2" key="1">
    <citation type="journal article" date="2013" name="Genome Announc.">
        <title>Draft Genome Sequence of Streptomyces bottropensis ATCC 25435, a Bottromycin-Producing Actinomycete.</title>
        <authorList>
            <person name="Zhang H."/>
            <person name="Zhou W."/>
            <person name="Zhuang Y."/>
            <person name="Liang X."/>
            <person name="Liu T."/>
        </authorList>
    </citation>
    <scope>NUCLEOTIDE SEQUENCE [LARGE SCALE GENOMIC DNA]</scope>
    <source>
        <strain evidence="2">ATCC 25435</strain>
    </source>
</reference>